<dbReference type="SUPFAM" id="SSF56176">
    <property type="entry name" value="FAD-binding/transporter-associated domain-like"/>
    <property type="match status" value="1"/>
</dbReference>
<dbReference type="InterPro" id="IPR016166">
    <property type="entry name" value="FAD-bd_PCMH"/>
</dbReference>
<dbReference type="EMBL" id="CP030930">
    <property type="protein sequence ID" value="AXI74111.1"/>
    <property type="molecule type" value="Genomic_DNA"/>
</dbReference>
<evidence type="ECO:0000256" key="4">
    <source>
        <dbReference type="ARBA" id="ARBA00022827"/>
    </source>
</evidence>
<dbReference type="InterPro" id="IPR006311">
    <property type="entry name" value="TAT_signal"/>
</dbReference>
<feature type="chain" id="PRO_5042215669" evidence="6">
    <location>
        <begin position="25"/>
        <end position="548"/>
    </location>
</feature>
<comment type="similarity">
    <text evidence="2">Belongs to the oxygen-dependent FAD-linked oxidoreductase family.</text>
</comment>
<keyword evidence="3" id="KW-0285">Flavoprotein</keyword>
<keyword evidence="4" id="KW-0274">FAD</keyword>
<reference evidence="8 9" key="1">
    <citation type="submission" date="2018-07" db="EMBL/GenBank/DDBJ databases">
        <title>Complete genome sequence of soil actinomycete Streptomyces cavourensis tj430.</title>
        <authorList>
            <person name="Wang P."/>
            <person name="Huang Y."/>
        </authorList>
    </citation>
    <scope>NUCLEOTIDE SEQUENCE [LARGE SCALE GENOMIC DNA]</scope>
    <source>
        <strain evidence="8 9">TJ430</strain>
    </source>
</reference>
<evidence type="ECO:0000313" key="8">
    <source>
        <dbReference type="EMBL" id="AXI74111.1"/>
    </source>
</evidence>
<evidence type="ECO:0000313" key="9">
    <source>
        <dbReference type="Proteomes" id="UP000253779"/>
    </source>
</evidence>
<dbReference type="GO" id="GO:0016491">
    <property type="term" value="F:oxidoreductase activity"/>
    <property type="evidence" value="ECO:0007669"/>
    <property type="project" value="UniProtKB-KW"/>
</dbReference>
<dbReference type="Gene3D" id="3.30.465.10">
    <property type="match status" value="1"/>
</dbReference>
<dbReference type="Pfam" id="PF01565">
    <property type="entry name" value="FAD_binding_4"/>
    <property type="match status" value="1"/>
</dbReference>
<dbReference type="PROSITE" id="PS51387">
    <property type="entry name" value="FAD_PCMH"/>
    <property type="match status" value="1"/>
</dbReference>
<gene>
    <name evidence="8" type="ORF">DTW94_24695</name>
</gene>
<evidence type="ECO:0000256" key="1">
    <source>
        <dbReference type="ARBA" id="ARBA00001974"/>
    </source>
</evidence>
<dbReference type="Proteomes" id="UP000253779">
    <property type="component" value="Chromosome"/>
</dbReference>
<dbReference type="PROSITE" id="PS00862">
    <property type="entry name" value="OX2_COVAL_FAD"/>
    <property type="match status" value="1"/>
</dbReference>
<dbReference type="Pfam" id="PF08031">
    <property type="entry name" value="BBE"/>
    <property type="match status" value="1"/>
</dbReference>
<dbReference type="AlphaFoldDB" id="A0AAD0Q880"/>
<evidence type="ECO:0000256" key="6">
    <source>
        <dbReference type="SAM" id="SignalP"/>
    </source>
</evidence>
<dbReference type="InterPro" id="IPR016169">
    <property type="entry name" value="FAD-bd_PCMH_sub2"/>
</dbReference>
<organism evidence="8 9">
    <name type="scientific">Streptomyces cavourensis</name>
    <dbReference type="NCBI Taxonomy" id="67258"/>
    <lineage>
        <taxon>Bacteria</taxon>
        <taxon>Bacillati</taxon>
        <taxon>Actinomycetota</taxon>
        <taxon>Actinomycetes</taxon>
        <taxon>Kitasatosporales</taxon>
        <taxon>Streptomycetaceae</taxon>
        <taxon>Streptomyces</taxon>
    </lineage>
</organism>
<accession>A0AAD0Q880</accession>
<feature type="domain" description="FAD-binding PCMH-type" evidence="7">
    <location>
        <begin position="71"/>
        <end position="251"/>
    </location>
</feature>
<dbReference type="PROSITE" id="PS51318">
    <property type="entry name" value="TAT"/>
    <property type="match status" value="1"/>
</dbReference>
<evidence type="ECO:0000259" key="7">
    <source>
        <dbReference type="PROSITE" id="PS51387"/>
    </source>
</evidence>
<dbReference type="InterPro" id="IPR012951">
    <property type="entry name" value="BBE"/>
</dbReference>
<evidence type="ECO:0000256" key="2">
    <source>
        <dbReference type="ARBA" id="ARBA00005466"/>
    </source>
</evidence>
<protein>
    <submittedName>
        <fullName evidence="8">FAD-binding protein</fullName>
    </submittedName>
</protein>
<proteinExistence type="inferred from homology"/>
<evidence type="ECO:0000256" key="5">
    <source>
        <dbReference type="ARBA" id="ARBA00023002"/>
    </source>
</evidence>
<sequence length="548" mass="60955">MSMFNRRRFLAGTGAAVATSGAVAALGTPAAAAGPAVAPAVQGAPRGTRIATVTPADPRYADMVSGTNARLVGTPEAIRVPANTREVIEVVREAVRDRKQIVIRSGGHCFEDLVFNQEAEILVDLRLINQVGYDDRRKAFFVDPGATLLDIYETLHSGWGVTVPGGGCHSVGAGGHFAGGGYGVLSRKHGIVSDHLYAVEVVTVDRHGNVRAVIATREPNDPNRDLLWAFAGGGGGNFGVVTRYWLRTRGATGAPENLLPQPPSMVYYVEIAWPWEKITEASFKRLLKKYTEWSRKHSGADSPYAALGHWLFIQHQSSGPILLVGQMDATVPNARKLLDDFIGHLSAAMGTEPVWNGIQHLPFMKATTYGTTAGEPLNNPNMRTMHKSAFMRGDFPDRQIDVLYKQLVRPDYTNQYTYVVLHSTGGQINELRENETAAAHRDSHLVIFYECYWHKPEDDEKNLGWMRETYREVYADTGGVPVPNRVTDGCYINYPDRDLSDPEWNTSSVPWHDLYYRGNYARLQQIKAKWDPTDFFRHRHSVRLPKKR</sequence>
<dbReference type="PANTHER" id="PTHR42973">
    <property type="entry name" value="BINDING OXIDOREDUCTASE, PUTATIVE (AFU_ORTHOLOGUE AFUA_1G17690)-RELATED"/>
    <property type="match status" value="1"/>
</dbReference>
<dbReference type="InterPro" id="IPR006094">
    <property type="entry name" value="Oxid_FAD_bind_N"/>
</dbReference>
<dbReference type="InterPro" id="IPR036318">
    <property type="entry name" value="FAD-bd_PCMH-like_sf"/>
</dbReference>
<evidence type="ECO:0000256" key="3">
    <source>
        <dbReference type="ARBA" id="ARBA00022630"/>
    </source>
</evidence>
<keyword evidence="5" id="KW-0560">Oxidoreductase</keyword>
<dbReference type="InterPro" id="IPR050416">
    <property type="entry name" value="FAD-linked_Oxidoreductase"/>
</dbReference>
<dbReference type="InterPro" id="IPR006093">
    <property type="entry name" value="Oxy_OxRdtase_FAD_BS"/>
</dbReference>
<name>A0AAD0Q880_9ACTN</name>
<feature type="signal peptide" evidence="6">
    <location>
        <begin position="1"/>
        <end position="24"/>
    </location>
</feature>
<comment type="cofactor">
    <cofactor evidence="1">
        <name>FAD</name>
        <dbReference type="ChEBI" id="CHEBI:57692"/>
    </cofactor>
</comment>
<keyword evidence="6" id="KW-0732">Signal</keyword>
<dbReference type="Gene3D" id="3.40.462.20">
    <property type="match status" value="1"/>
</dbReference>
<dbReference type="PANTHER" id="PTHR42973:SF39">
    <property type="entry name" value="FAD-BINDING PCMH-TYPE DOMAIN-CONTAINING PROTEIN"/>
    <property type="match status" value="1"/>
</dbReference>
<dbReference type="GO" id="GO:0071949">
    <property type="term" value="F:FAD binding"/>
    <property type="evidence" value="ECO:0007669"/>
    <property type="project" value="InterPro"/>
</dbReference>